<comment type="caution">
    <text evidence="5">The sequence shown here is derived from an EMBL/GenBank/DDBJ whole genome shotgun (WGS) entry which is preliminary data.</text>
</comment>
<dbReference type="PANTHER" id="PTHR23003">
    <property type="entry name" value="RNA RECOGNITION MOTIF RRM DOMAIN CONTAINING PROTEIN"/>
    <property type="match status" value="1"/>
</dbReference>
<dbReference type="GO" id="GO:0005634">
    <property type="term" value="C:nucleus"/>
    <property type="evidence" value="ECO:0007669"/>
    <property type="project" value="TreeGrafter"/>
</dbReference>
<protein>
    <recommendedName>
        <fullName evidence="4">RRM domain-containing protein</fullName>
    </recommendedName>
</protein>
<keyword evidence="6" id="KW-1185">Reference proteome</keyword>
<feature type="region of interest" description="Disordered" evidence="3">
    <location>
        <begin position="75"/>
        <end position="109"/>
    </location>
</feature>
<feature type="domain" description="RRM" evidence="4">
    <location>
        <begin position="109"/>
        <end position="183"/>
    </location>
</feature>
<evidence type="ECO:0000313" key="6">
    <source>
        <dbReference type="Proteomes" id="UP001251528"/>
    </source>
</evidence>
<dbReference type="InterPro" id="IPR012677">
    <property type="entry name" value="Nucleotide-bd_a/b_plait_sf"/>
</dbReference>
<dbReference type="Pfam" id="PF00076">
    <property type="entry name" value="RRM_1"/>
    <property type="match status" value="2"/>
</dbReference>
<dbReference type="GO" id="GO:0005737">
    <property type="term" value="C:cytoplasm"/>
    <property type="evidence" value="ECO:0007669"/>
    <property type="project" value="TreeGrafter"/>
</dbReference>
<feature type="compositionally biased region" description="Basic and acidic residues" evidence="3">
    <location>
        <begin position="292"/>
        <end position="302"/>
    </location>
</feature>
<feature type="compositionally biased region" description="Basic and acidic residues" evidence="3">
    <location>
        <begin position="209"/>
        <end position="218"/>
    </location>
</feature>
<evidence type="ECO:0000256" key="1">
    <source>
        <dbReference type="ARBA" id="ARBA00022884"/>
    </source>
</evidence>
<feature type="compositionally biased region" description="Gly residues" evidence="3">
    <location>
        <begin position="83"/>
        <end position="94"/>
    </location>
</feature>
<evidence type="ECO:0000256" key="2">
    <source>
        <dbReference type="PROSITE-ProRule" id="PRU00176"/>
    </source>
</evidence>
<dbReference type="PANTHER" id="PTHR23003:SF51">
    <property type="entry name" value="SERINE-ARGININE PROTEIN 55"/>
    <property type="match status" value="1"/>
</dbReference>
<dbReference type="Gene3D" id="3.30.70.330">
    <property type="match status" value="2"/>
</dbReference>
<feature type="compositionally biased region" description="Pro residues" evidence="3">
    <location>
        <begin position="255"/>
        <end position="268"/>
    </location>
</feature>
<sequence>MTEVSATRLYLGNLPRNATKADIEAHFATHGTGDITEVKLMNGFGFIEYKDPMDARDVVPDGSDFMGERLTVQFARGPRNRDGGGGGGGGGGGFPSHERAPPRPRRTPHRMQITGLPNETSWQDLKDFARQPGLDVVYSETGRDSNGRGFVEYETAADLRTAVEKLDNREFKGNRVQCEADTQPDMPQQERRGRSRSPGGGGRRPHGPPRFDEYDRRGQAGRGGGYNRDPGPYGYRDRSPRRDYYDDRARYRSPPRGPPPMEEYPPPRGRYDEPYRRDYAPPPPDPYANGRQYDRPPRDFPPREPAYPPRDGYAREYDRGGRYW</sequence>
<dbReference type="Proteomes" id="UP001251528">
    <property type="component" value="Unassembled WGS sequence"/>
</dbReference>
<name>A0AAJ0FY22_9HYPO</name>
<feature type="region of interest" description="Disordered" evidence="3">
    <location>
        <begin position="173"/>
        <end position="324"/>
    </location>
</feature>
<dbReference type="GO" id="GO:0003729">
    <property type="term" value="F:mRNA binding"/>
    <property type="evidence" value="ECO:0007669"/>
    <property type="project" value="TreeGrafter"/>
</dbReference>
<evidence type="ECO:0000259" key="4">
    <source>
        <dbReference type="PROSITE" id="PS50102"/>
    </source>
</evidence>
<proteinExistence type="predicted"/>
<feature type="compositionally biased region" description="Basic and acidic residues" evidence="3">
    <location>
        <begin position="269"/>
        <end position="279"/>
    </location>
</feature>
<feature type="compositionally biased region" description="Basic and acidic residues" evidence="3">
    <location>
        <begin position="235"/>
        <end position="250"/>
    </location>
</feature>
<dbReference type="PROSITE" id="PS50102">
    <property type="entry name" value="RRM"/>
    <property type="match status" value="2"/>
</dbReference>
<dbReference type="SUPFAM" id="SSF54928">
    <property type="entry name" value="RNA-binding domain, RBD"/>
    <property type="match status" value="2"/>
</dbReference>
<reference evidence="5" key="1">
    <citation type="submission" date="2023-06" db="EMBL/GenBank/DDBJ databases">
        <title>Conoideocrella luteorostrata (Hypocreales: Clavicipitaceae), a potential biocontrol fungus for elongate hemlock scale in United States Christmas tree production areas.</title>
        <authorList>
            <person name="Barrett H."/>
            <person name="Lovett B."/>
            <person name="Macias A.M."/>
            <person name="Stajich J.E."/>
            <person name="Kasson M.T."/>
        </authorList>
    </citation>
    <scope>NUCLEOTIDE SEQUENCE</scope>
    <source>
        <strain evidence="5">ARSEF 14590</strain>
    </source>
</reference>
<dbReference type="SMART" id="SM00360">
    <property type="entry name" value="RRM"/>
    <property type="match status" value="2"/>
</dbReference>
<feature type="compositionally biased region" description="Basic and acidic residues" evidence="3">
    <location>
        <begin position="312"/>
        <end position="324"/>
    </location>
</feature>
<organism evidence="5 6">
    <name type="scientific">Conoideocrella luteorostrata</name>
    <dbReference type="NCBI Taxonomy" id="1105319"/>
    <lineage>
        <taxon>Eukaryota</taxon>
        <taxon>Fungi</taxon>
        <taxon>Dikarya</taxon>
        <taxon>Ascomycota</taxon>
        <taxon>Pezizomycotina</taxon>
        <taxon>Sordariomycetes</taxon>
        <taxon>Hypocreomycetidae</taxon>
        <taxon>Hypocreales</taxon>
        <taxon>Clavicipitaceae</taxon>
        <taxon>Conoideocrella</taxon>
    </lineage>
</organism>
<dbReference type="InterPro" id="IPR000504">
    <property type="entry name" value="RRM_dom"/>
</dbReference>
<dbReference type="EMBL" id="JASWJB010000009">
    <property type="protein sequence ID" value="KAK2613047.1"/>
    <property type="molecule type" value="Genomic_DNA"/>
</dbReference>
<accession>A0AAJ0FY22</accession>
<gene>
    <name evidence="5" type="ORF">QQS21_000976</name>
</gene>
<dbReference type="AlphaFoldDB" id="A0AAJ0FY22"/>
<feature type="domain" description="RRM" evidence="4">
    <location>
        <begin position="7"/>
        <end position="77"/>
    </location>
</feature>
<dbReference type="InterPro" id="IPR050374">
    <property type="entry name" value="RRT5_SRSF_SR"/>
</dbReference>
<keyword evidence="1 2" id="KW-0694">RNA-binding</keyword>
<evidence type="ECO:0000313" key="5">
    <source>
        <dbReference type="EMBL" id="KAK2613047.1"/>
    </source>
</evidence>
<evidence type="ECO:0000256" key="3">
    <source>
        <dbReference type="SAM" id="MobiDB-lite"/>
    </source>
</evidence>
<dbReference type="InterPro" id="IPR035979">
    <property type="entry name" value="RBD_domain_sf"/>
</dbReference>